<evidence type="ECO:0000313" key="2">
    <source>
        <dbReference type="Proteomes" id="UP000823775"/>
    </source>
</evidence>
<proteinExistence type="predicted"/>
<gene>
    <name evidence="1" type="ORF">HAX54_012844</name>
</gene>
<keyword evidence="2" id="KW-1185">Reference proteome</keyword>
<sequence>MARRNFGIVDQRMWKRQRMKQEDVSTKIGHRVKLVRTINNNNSSSKSFDSNLFTPLTDKEEENALNEAELMQNAVKTWGDRVEEAEKGYISESTTGMVKESCSGVYLDQGKESGE</sequence>
<dbReference type="Proteomes" id="UP000823775">
    <property type="component" value="Unassembled WGS sequence"/>
</dbReference>
<comment type="caution">
    <text evidence="1">The sequence shown here is derived from an EMBL/GenBank/DDBJ whole genome shotgun (WGS) entry which is preliminary data.</text>
</comment>
<accession>A0ABS8TM15</accession>
<dbReference type="EMBL" id="JACEIK010001758">
    <property type="protein sequence ID" value="MCD7472018.1"/>
    <property type="molecule type" value="Genomic_DNA"/>
</dbReference>
<protein>
    <submittedName>
        <fullName evidence="1">Uncharacterized protein</fullName>
    </submittedName>
</protein>
<evidence type="ECO:0000313" key="1">
    <source>
        <dbReference type="EMBL" id="MCD7472018.1"/>
    </source>
</evidence>
<name>A0ABS8TM15_DATST</name>
<organism evidence="1 2">
    <name type="scientific">Datura stramonium</name>
    <name type="common">Jimsonweed</name>
    <name type="synonym">Common thornapple</name>
    <dbReference type="NCBI Taxonomy" id="4076"/>
    <lineage>
        <taxon>Eukaryota</taxon>
        <taxon>Viridiplantae</taxon>
        <taxon>Streptophyta</taxon>
        <taxon>Embryophyta</taxon>
        <taxon>Tracheophyta</taxon>
        <taxon>Spermatophyta</taxon>
        <taxon>Magnoliopsida</taxon>
        <taxon>eudicotyledons</taxon>
        <taxon>Gunneridae</taxon>
        <taxon>Pentapetalae</taxon>
        <taxon>asterids</taxon>
        <taxon>lamiids</taxon>
        <taxon>Solanales</taxon>
        <taxon>Solanaceae</taxon>
        <taxon>Solanoideae</taxon>
        <taxon>Datureae</taxon>
        <taxon>Datura</taxon>
    </lineage>
</organism>
<reference evidence="1 2" key="1">
    <citation type="journal article" date="2021" name="BMC Genomics">
        <title>Datura genome reveals duplications of psychoactive alkaloid biosynthetic genes and high mutation rate following tissue culture.</title>
        <authorList>
            <person name="Rajewski A."/>
            <person name="Carter-House D."/>
            <person name="Stajich J."/>
            <person name="Litt A."/>
        </authorList>
    </citation>
    <scope>NUCLEOTIDE SEQUENCE [LARGE SCALE GENOMIC DNA]</scope>
    <source>
        <strain evidence="1">AR-01</strain>
    </source>
</reference>